<sequence length="502" mass="56234">MVASKYAKRDLMQSEFTQRANAIPAHGLGLSVDVYSPDLVHLVHSLRDEGLQPGYLEVFKATTSAMQWVRRQLPDMKLPYHGEGLWVTQPDFPHSCSGTQGVAEACAQILALRSAWLNHECATKQMVGYSFGTYLPPLYTELSARMTAENLAFLQEQVDGQARRHETDPALVLLEMPPLTYFGCGSLSIPAFFRTVTDRVACGLVLDIGHLWTVYRYTGAWGRQTLEAFAAEFLDAFPMERVIEIHVAGLAEFTAQGVAQHMGDAEALPYWIDAHGAPIPGVLFDLLAQVLAHPRLTALKGVALEVDTKPVAAIVTEFRRFRDRFESMVTSVEQAGTPPSYRRTATDQRTGMRQPLTMDEQAGLRNQYQSYVRFVTTSQALPPSEPPSLFGGSLDNLDRYRGIYLPHEVLHWGGELQDMFPRTCSVLAAAHLPLEQFVPFWFSRPRPEQEDYDFFLLKIDRFVEFVMQACPSAAVTVREEAEELRVAYRAANEPTESAEVRA</sequence>
<dbReference type="OrthoDB" id="9772554at2"/>
<dbReference type="Gene3D" id="3.20.20.150">
    <property type="entry name" value="Divalent-metal-dependent TIM barrel enzymes"/>
    <property type="match status" value="1"/>
</dbReference>
<dbReference type="eggNOG" id="COG3220">
    <property type="taxonomic scope" value="Bacteria"/>
</dbReference>
<dbReference type="EMBL" id="FP929003">
    <property type="protein sequence ID" value="CBK43628.1"/>
    <property type="molecule type" value="Genomic_DNA"/>
</dbReference>
<feature type="region of interest" description="Disordered" evidence="1">
    <location>
        <begin position="332"/>
        <end position="351"/>
    </location>
</feature>
<dbReference type="STRING" id="330214.NIDE3958"/>
<dbReference type="AlphaFoldDB" id="D8P7Z6"/>
<evidence type="ECO:0000256" key="1">
    <source>
        <dbReference type="SAM" id="MobiDB-lite"/>
    </source>
</evidence>
<dbReference type="InterPro" id="IPR007801">
    <property type="entry name" value="MbnB/TglH/ChrH"/>
</dbReference>
<proteinExistence type="predicted"/>
<name>D8P7Z6_9BACT</name>
<gene>
    <name evidence="2" type="ORF">NIDE3958</name>
</gene>
<protein>
    <submittedName>
        <fullName evidence="2">Uncharacterized protein</fullName>
    </submittedName>
</protein>
<dbReference type="HOGENOM" id="CLU_579772_0_0_0"/>
<evidence type="ECO:0000313" key="2">
    <source>
        <dbReference type="EMBL" id="CBK43628.1"/>
    </source>
</evidence>
<reference evidence="2 3" key="1">
    <citation type="journal article" date="2010" name="Proc. Natl. Acad. Sci. U.S.A.">
        <title>A Nitrospira metagenome illuminates the physiology and evolution of globally important nitrite-oxidizing bacteria.</title>
        <authorList>
            <person name="Lucker S."/>
            <person name="Wagner M."/>
            <person name="Maixner F."/>
            <person name="Pelletier E."/>
            <person name="Koch H."/>
            <person name="Vacherie B."/>
            <person name="Rattei T."/>
            <person name="Sinninghe Damste J."/>
            <person name="Spieck E."/>
            <person name="Le Paslier D."/>
            <person name="Daims H."/>
        </authorList>
    </citation>
    <scope>NUCLEOTIDE SEQUENCE [LARGE SCALE GENOMIC DNA]</scope>
</reference>
<dbReference type="Proteomes" id="UP000001660">
    <property type="component" value="Chromosome"/>
</dbReference>
<dbReference type="KEGG" id="nde:NIDE3958"/>
<accession>D8P7Z6</accession>
<dbReference type="Pfam" id="PF05114">
    <property type="entry name" value="MbnB_TglH_ChrH"/>
    <property type="match status" value="1"/>
</dbReference>
<evidence type="ECO:0000313" key="3">
    <source>
        <dbReference type="Proteomes" id="UP000001660"/>
    </source>
</evidence>
<organism evidence="2 3">
    <name type="scientific">Nitrospira defluvii</name>
    <dbReference type="NCBI Taxonomy" id="330214"/>
    <lineage>
        <taxon>Bacteria</taxon>
        <taxon>Pseudomonadati</taxon>
        <taxon>Nitrospirota</taxon>
        <taxon>Nitrospiria</taxon>
        <taxon>Nitrospirales</taxon>
        <taxon>Nitrospiraceae</taxon>
        <taxon>Nitrospira</taxon>
    </lineage>
</organism>
<keyword evidence="3" id="KW-1185">Reference proteome</keyword>